<dbReference type="Pfam" id="PF00501">
    <property type="entry name" value="AMP-binding"/>
    <property type="match status" value="1"/>
</dbReference>
<dbReference type="Gene3D" id="3.30.559.30">
    <property type="entry name" value="Nonribosomal peptide synthetase, condensation domain"/>
    <property type="match status" value="1"/>
</dbReference>
<evidence type="ECO:0000256" key="2">
    <source>
        <dbReference type="SAM" id="MobiDB-lite"/>
    </source>
</evidence>
<organism evidence="4 5">
    <name type="scientific">Amycolatopsis sulphurea</name>
    <dbReference type="NCBI Taxonomy" id="76022"/>
    <lineage>
        <taxon>Bacteria</taxon>
        <taxon>Bacillati</taxon>
        <taxon>Actinomycetota</taxon>
        <taxon>Actinomycetes</taxon>
        <taxon>Pseudonocardiales</taxon>
        <taxon>Pseudonocardiaceae</taxon>
        <taxon>Amycolatopsis</taxon>
    </lineage>
</organism>
<dbReference type="SUPFAM" id="SSF52777">
    <property type="entry name" value="CoA-dependent acyltransferases"/>
    <property type="match status" value="2"/>
</dbReference>
<dbReference type="GO" id="GO:0005737">
    <property type="term" value="C:cytoplasm"/>
    <property type="evidence" value="ECO:0007669"/>
    <property type="project" value="TreeGrafter"/>
</dbReference>
<dbReference type="CDD" id="cd05930">
    <property type="entry name" value="A_NRPS"/>
    <property type="match status" value="1"/>
</dbReference>
<dbReference type="FunFam" id="3.40.50.12780:FF:000012">
    <property type="entry name" value="Non-ribosomal peptide synthetase"/>
    <property type="match status" value="1"/>
</dbReference>
<dbReference type="InterPro" id="IPR023213">
    <property type="entry name" value="CAT-like_dom_sf"/>
</dbReference>
<dbReference type="GO" id="GO:0031177">
    <property type="term" value="F:phosphopantetheine binding"/>
    <property type="evidence" value="ECO:0007669"/>
    <property type="project" value="TreeGrafter"/>
</dbReference>
<dbReference type="Proteomes" id="UP000243542">
    <property type="component" value="Unassembled WGS sequence"/>
</dbReference>
<comment type="cofactor">
    <cofactor evidence="1">
        <name>pantetheine 4'-phosphate</name>
        <dbReference type="ChEBI" id="CHEBI:47942"/>
    </cofactor>
</comment>
<dbReference type="Pfam" id="PF13193">
    <property type="entry name" value="AMP-binding_C"/>
    <property type="match status" value="1"/>
</dbReference>
<dbReference type="NCBIfam" id="TIGR01733">
    <property type="entry name" value="AA-adenyl-dom"/>
    <property type="match status" value="1"/>
</dbReference>
<dbReference type="GO" id="GO:0043041">
    <property type="term" value="P:amino acid activation for nonribosomal peptide biosynthetic process"/>
    <property type="evidence" value="ECO:0007669"/>
    <property type="project" value="TreeGrafter"/>
</dbReference>
<proteinExistence type="predicted"/>
<reference evidence="4 5" key="1">
    <citation type="submission" date="2017-10" db="EMBL/GenBank/DDBJ databases">
        <title>Sequencing the genomes of 1000 actinobacteria strains.</title>
        <authorList>
            <person name="Klenk H.-P."/>
        </authorList>
    </citation>
    <scope>NUCLEOTIDE SEQUENCE [LARGE SCALE GENOMIC DNA]</scope>
    <source>
        <strain evidence="4 5">DSM 46092</strain>
    </source>
</reference>
<keyword evidence="5" id="KW-1185">Reference proteome</keyword>
<dbReference type="PANTHER" id="PTHR45527">
    <property type="entry name" value="NONRIBOSOMAL PEPTIDE SYNTHETASE"/>
    <property type="match status" value="1"/>
</dbReference>
<dbReference type="InterPro" id="IPR036736">
    <property type="entry name" value="ACP-like_sf"/>
</dbReference>
<gene>
    <name evidence="4" type="ORF">ATK36_0590</name>
</gene>
<dbReference type="InterPro" id="IPR009081">
    <property type="entry name" value="PP-bd_ACP"/>
</dbReference>
<dbReference type="InterPro" id="IPR045851">
    <property type="entry name" value="AMP-bd_C_sf"/>
</dbReference>
<evidence type="ECO:0000259" key="3">
    <source>
        <dbReference type="PROSITE" id="PS50075"/>
    </source>
</evidence>
<dbReference type="InterPro" id="IPR000873">
    <property type="entry name" value="AMP-dep_synth/lig_dom"/>
</dbReference>
<dbReference type="Gene3D" id="3.30.300.30">
    <property type="match status" value="1"/>
</dbReference>
<evidence type="ECO:0000313" key="4">
    <source>
        <dbReference type="EMBL" id="PFG57040.1"/>
    </source>
</evidence>
<dbReference type="Pfam" id="PF00668">
    <property type="entry name" value="Condensation"/>
    <property type="match status" value="1"/>
</dbReference>
<dbReference type="InterPro" id="IPR010071">
    <property type="entry name" value="AA_adenyl_dom"/>
</dbReference>
<feature type="region of interest" description="Disordered" evidence="2">
    <location>
        <begin position="190"/>
        <end position="222"/>
    </location>
</feature>
<dbReference type="PANTHER" id="PTHR45527:SF1">
    <property type="entry name" value="FATTY ACID SYNTHASE"/>
    <property type="match status" value="1"/>
</dbReference>
<comment type="caution">
    <text evidence="4">The sequence shown here is derived from an EMBL/GenBank/DDBJ whole genome shotgun (WGS) entry which is preliminary data.</text>
</comment>
<dbReference type="AlphaFoldDB" id="A0A2A9G2K8"/>
<dbReference type="GO" id="GO:0003824">
    <property type="term" value="F:catalytic activity"/>
    <property type="evidence" value="ECO:0007669"/>
    <property type="project" value="InterPro"/>
</dbReference>
<dbReference type="PROSITE" id="PS50075">
    <property type="entry name" value="CARRIER"/>
    <property type="match status" value="1"/>
</dbReference>
<dbReference type="SUPFAM" id="SSF56801">
    <property type="entry name" value="Acetyl-CoA synthetase-like"/>
    <property type="match status" value="1"/>
</dbReference>
<dbReference type="EMBL" id="PDJK01000001">
    <property type="protein sequence ID" value="PFG57040.1"/>
    <property type="molecule type" value="Genomic_DNA"/>
</dbReference>
<evidence type="ECO:0000256" key="1">
    <source>
        <dbReference type="ARBA" id="ARBA00001957"/>
    </source>
</evidence>
<dbReference type="InterPro" id="IPR025110">
    <property type="entry name" value="AMP-bd_C"/>
</dbReference>
<dbReference type="GO" id="GO:0008610">
    <property type="term" value="P:lipid biosynthetic process"/>
    <property type="evidence" value="ECO:0007669"/>
    <property type="project" value="UniProtKB-ARBA"/>
</dbReference>
<dbReference type="PROSITE" id="PS00455">
    <property type="entry name" value="AMP_BINDING"/>
    <property type="match status" value="1"/>
</dbReference>
<feature type="domain" description="Carrier" evidence="3">
    <location>
        <begin position="921"/>
        <end position="999"/>
    </location>
</feature>
<dbReference type="Gene3D" id="3.40.50.12780">
    <property type="entry name" value="N-terminal domain of ligase-like"/>
    <property type="match status" value="1"/>
</dbReference>
<sequence length="1004" mass="108733">MNQLTPIQAQLLSASQLAMEVNVETIRLGLWLPASTDIDLMAQAWRRTFTRHRALTVRFVPGIDGWHYEPDNEPVRLTYHPPTAWTADEFFTRAIARDAEEPLDLGRTPMRLSWAPDEDGSGVWIWTFHHALVDNFSIQLVTVQALEAYARMRRGDGLDPVPLTDFFTASGQLRAQEDEDATQFWAARLATGSTTGPRGDRSQVRWTQARSAPHVPGRDRDEPTESTFLIAALALLTAEQTSQNDVTVGNVYSFRRVLPQEWQDVVGPLMHVVPLKIVVDRRAGVVDFLRYIRKIDLDSRSYAVSPSAAGMASTSGFSAALNYQPRNWRAQITEALCAAVGAQNKDDLVRINRRSGLPLVLDANEDDELGLTLDSWSAVHSNVRLTDFAGRLQLLSSRLRSGADRVDQVLRLPEPARDRVLALGTGPKLVVTAQSAIAVFAEAVARHPDADAVAGAGKTLTYGALNRSANRLAHHLRTRGVMRGHRIGICLERTNELCVAVLAILKLGAAYVPLDPGYPAPRVRYTVEDAQCTLIVSALSHSAMFGEIPVVILDDESAREAIAACDETEVEVEVDPHDPAYVIYTSGSTGTPKGVVVPHRGIANLAATQSVLFGLDRSDRVLQFASAAFDASVSELFVTWGANACVVLIRDSDRTGIALQECIVNERVTMATLPPSVLSTLDQNKVPGLSTVITAGEPCSRGVVEAWGGSRRLINAYGPTEATVCVSGVRLRPGDAVTIGPPLGNVRIYVLADGEPVPVGAPGELCVAGPGVALGYLGHAELTAQRFVPDPFSGGTMYRTGDLVRMRADGGLVFLGRNDDQVKVRGFRIEPAEVENVLRSHDSVGQAVVAVRGTGEHARLVGYLDRPVPEDMRAWLAGRIPSHLVPSTFVEVSQFPLSPNGKIDRRALPDPAPLPTTAYVAPRSELELAIAEAWAQVLRVKRVGVHDSFFDLGGSSLQAARIVSACNWLGEVASPLLQDTVAAQATSLTRVVPRAPIPTSRRRG</sequence>
<evidence type="ECO:0000313" key="5">
    <source>
        <dbReference type="Proteomes" id="UP000243542"/>
    </source>
</evidence>
<name>A0A2A9G2K8_9PSEU</name>
<dbReference type="Gene3D" id="3.30.559.10">
    <property type="entry name" value="Chloramphenicol acetyltransferase-like domain"/>
    <property type="match status" value="1"/>
</dbReference>
<dbReference type="Pfam" id="PF00550">
    <property type="entry name" value="PP-binding"/>
    <property type="match status" value="1"/>
</dbReference>
<dbReference type="InterPro" id="IPR001242">
    <property type="entry name" value="Condensation_dom"/>
</dbReference>
<dbReference type="RefSeq" id="WP_170069564.1">
    <property type="nucleotide sequence ID" value="NZ_JBIAKZ010000007.1"/>
</dbReference>
<dbReference type="InterPro" id="IPR020845">
    <property type="entry name" value="AMP-binding_CS"/>
</dbReference>
<dbReference type="InterPro" id="IPR042099">
    <property type="entry name" value="ANL_N_sf"/>
</dbReference>
<dbReference type="FunFam" id="3.40.50.980:FF:000001">
    <property type="entry name" value="Non-ribosomal peptide synthetase"/>
    <property type="match status" value="1"/>
</dbReference>
<accession>A0A2A9G2K8</accession>
<dbReference type="GO" id="GO:0044550">
    <property type="term" value="P:secondary metabolite biosynthetic process"/>
    <property type="evidence" value="ECO:0007669"/>
    <property type="project" value="TreeGrafter"/>
</dbReference>
<dbReference type="Gene3D" id="1.10.1200.10">
    <property type="entry name" value="ACP-like"/>
    <property type="match status" value="1"/>
</dbReference>
<protein>
    <submittedName>
        <fullName evidence="4">Amino acid adenylation domain-containing protein</fullName>
    </submittedName>
</protein>